<dbReference type="Proteomes" id="UP000642070">
    <property type="component" value="Unassembled WGS sequence"/>
</dbReference>
<evidence type="ECO:0000313" key="3">
    <source>
        <dbReference type="Proteomes" id="UP000642070"/>
    </source>
</evidence>
<evidence type="ECO:0000313" key="2">
    <source>
        <dbReference type="EMBL" id="GGM05684.1"/>
    </source>
</evidence>
<organism evidence="2 3">
    <name type="scientific">Dactylosporangium sucinum</name>
    <dbReference type="NCBI Taxonomy" id="1424081"/>
    <lineage>
        <taxon>Bacteria</taxon>
        <taxon>Bacillati</taxon>
        <taxon>Actinomycetota</taxon>
        <taxon>Actinomycetes</taxon>
        <taxon>Micromonosporales</taxon>
        <taxon>Micromonosporaceae</taxon>
        <taxon>Dactylosporangium</taxon>
    </lineage>
</organism>
<gene>
    <name evidence="2" type="ORF">GCM10007977_003520</name>
</gene>
<reference evidence="2" key="1">
    <citation type="journal article" date="2014" name="Int. J. Syst. Evol. Microbiol.">
        <title>Complete genome sequence of Corynebacterium casei LMG S-19264T (=DSM 44701T), isolated from a smear-ripened cheese.</title>
        <authorList>
            <consortium name="US DOE Joint Genome Institute (JGI-PGF)"/>
            <person name="Walter F."/>
            <person name="Albersmeier A."/>
            <person name="Kalinowski J."/>
            <person name="Ruckert C."/>
        </authorList>
    </citation>
    <scope>NUCLEOTIDE SEQUENCE</scope>
    <source>
        <strain evidence="2">JCM 19831</strain>
    </source>
</reference>
<dbReference type="RefSeq" id="WP_190247879.1">
    <property type="nucleotide sequence ID" value="NZ_BMPI01000002.1"/>
</dbReference>
<protein>
    <recommendedName>
        <fullName evidence="1">ESAT-6-like protein</fullName>
    </recommendedName>
</protein>
<dbReference type="NCBIfam" id="TIGR03930">
    <property type="entry name" value="WXG100_ESAT6"/>
    <property type="match status" value="1"/>
</dbReference>
<keyword evidence="3" id="KW-1185">Reference proteome</keyword>
<dbReference type="InterPro" id="IPR036689">
    <property type="entry name" value="ESAT-6-like_sf"/>
</dbReference>
<dbReference type="SUPFAM" id="SSF140453">
    <property type="entry name" value="EsxAB dimer-like"/>
    <property type="match status" value="1"/>
</dbReference>
<dbReference type="Pfam" id="PF06013">
    <property type="entry name" value="WXG100"/>
    <property type="match status" value="1"/>
</dbReference>
<comment type="similarity">
    <text evidence="1">Belongs to the WXG100 family.</text>
</comment>
<dbReference type="InterPro" id="IPR010310">
    <property type="entry name" value="T7SS_ESAT-6-like"/>
</dbReference>
<comment type="caution">
    <text evidence="2">The sequence shown here is derived from an EMBL/GenBank/DDBJ whole genome shotgun (WGS) entry which is preliminary data.</text>
</comment>
<proteinExistence type="inferred from homology"/>
<sequence>MTYFETNYEKMDQASAQIQAISKTIDTELDTLRRKLQSMTWDGQDREAYNQHQAAWDSAVADMNALLNEIGGGVGIARQNYITTEMNNARVWR</sequence>
<evidence type="ECO:0000256" key="1">
    <source>
        <dbReference type="RuleBase" id="RU362001"/>
    </source>
</evidence>
<dbReference type="EMBL" id="BMPI01000002">
    <property type="protein sequence ID" value="GGM05684.1"/>
    <property type="molecule type" value="Genomic_DNA"/>
</dbReference>
<reference evidence="2" key="2">
    <citation type="submission" date="2020-09" db="EMBL/GenBank/DDBJ databases">
        <authorList>
            <person name="Sun Q."/>
            <person name="Ohkuma M."/>
        </authorList>
    </citation>
    <scope>NUCLEOTIDE SEQUENCE</scope>
    <source>
        <strain evidence="2">JCM 19831</strain>
    </source>
</reference>
<dbReference type="AlphaFoldDB" id="A0A917WI13"/>
<name>A0A917WI13_9ACTN</name>
<accession>A0A917WI13</accession>
<dbReference type="Gene3D" id="1.10.287.1060">
    <property type="entry name" value="ESAT-6-like"/>
    <property type="match status" value="1"/>
</dbReference>